<dbReference type="EMBL" id="CP114052">
    <property type="protein sequence ID" value="WAW14129.1"/>
    <property type="molecule type" value="Genomic_DNA"/>
</dbReference>
<dbReference type="EC" id="3.4.22.71" evidence="2"/>
<evidence type="ECO:0000256" key="1">
    <source>
        <dbReference type="SAM" id="Phobius"/>
    </source>
</evidence>
<dbReference type="NCBIfam" id="TIGR03064">
    <property type="entry name" value="sortase_srtB"/>
    <property type="match status" value="1"/>
</dbReference>
<keyword evidence="2" id="KW-0378">Hydrolase</keyword>
<dbReference type="SUPFAM" id="SSF63817">
    <property type="entry name" value="Sortase"/>
    <property type="match status" value="1"/>
</dbReference>
<gene>
    <name evidence="2" type="primary">srtB</name>
    <name evidence="2" type="ORF">O0R46_05850</name>
</gene>
<proteinExistence type="predicted"/>
<feature type="transmembrane region" description="Helical" evidence="1">
    <location>
        <begin position="20"/>
        <end position="37"/>
    </location>
</feature>
<dbReference type="InterPro" id="IPR009835">
    <property type="entry name" value="SrtB"/>
</dbReference>
<protein>
    <submittedName>
        <fullName evidence="2">Class B sortase</fullName>
        <ecNumber evidence="2">3.4.22.71</ecNumber>
    </submittedName>
</protein>
<evidence type="ECO:0000313" key="3">
    <source>
        <dbReference type="Proteomes" id="UP001164187"/>
    </source>
</evidence>
<dbReference type="GO" id="GO:0016787">
    <property type="term" value="F:hydrolase activity"/>
    <property type="evidence" value="ECO:0007669"/>
    <property type="project" value="UniProtKB-KW"/>
</dbReference>
<keyword evidence="1" id="KW-0472">Membrane</keyword>
<keyword evidence="1" id="KW-0812">Transmembrane</keyword>
<organism evidence="2 3">
    <name type="scientific">Peptostreptococcus equinus</name>
    <dbReference type="NCBI Taxonomy" id="3003601"/>
    <lineage>
        <taxon>Bacteria</taxon>
        <taxon>Bacillati</taxon>
        <taxon>Bacillota</taxon>
        <taxon>Clostridia</taxon>
        <taxon>Peptostreptococcales</taxon>
        <taxon>Peptostreptococcaceae</taxon>
        <taxon>Peptostreptococcus</taxon>
    </lineage>
</organism>
<name>A0ABY7JNR9_9FIRM</name>
<feature type="transmembrane region" description="Helical" evidence="1">
    <location>
        <begin position="271"/>
        <end position="287"/>
    </location>
</feature>
<dbReference type="RefSeq" id="WP_269310790.1">
    <property type="nucleotide sequence ID" value="NZ_CP114052.1"/>
</dbReference>
<dbReference type="CDD" id="cd05826">
    <property type="entry name" value="Sortase_B"/>
    <property type="match status" value="1"/>
</dbReference>
<dbReference type="Gene3D" id="2.40.260.10">
    <property type="entry name" value="Sortase"/>
    <property type="match status" value="1"/>
</dbReference>
<accession>A0ABY7JNR9</accession>
<keyword evidence="1" id="KW-1133">Transmembrane helix</keyword>
<sequence>MKNKKILRVIKNISTTVDYFILLISILMFVIGSYAIWDTYQVYKLADKGTFEQYKPSPDNKLSYSEFMNENPDVIGWINIYGTGIDYPIVQSTSNEKYVNTSPDGKFSTAGSIFLDYRNKRDFTDFNSIIYGHHMDRGLMFGNIDKFVSKSFFDSHKYGLLYSKNHRSGLEIYALVKTTSSDSMIFTPSFKDEKSKEDFIKYINRSSLRKKDFNISKNDRLVLLNTCTYTGTSGRYSLVARITDKVEVNKFKKLESNNLVDKLVKSKESKLLFWILLLIILLLYYLYRKNKDKNK</sequence>
<reference evidence="2" key="1">
    <citation type="submission" date="2022-12" db="EMBL/GenBank/DDBJ databases">
        <title>Peptostreptococcus.</title>
        <authorList>
            <person name="Lee S.H."/>
        </authorList>
    </citation>
    <scope>NUCLEOTIDE SEQUENCE</scope>
    <source>
        <strain evidence="2">CBA3647</strain>
    </source>
</reference>
<evidence type="ECO:0000313" key="2">
    <source>
        <dbReference type="EMBL" id="WAW14129.1"/>
    </source>
</evidence>
<dbReference type="Proteomes" id="UP001164187">
    <property type="component" value="Chromosome"/>
</dbReference>
<keyword evidence="3" id="KW-1185">Reference proteome</keyword>
<dbReference type="InterPro" id="IPR023365">
    <property type="entry name" value="Sortase_dom-sf"/>
</dbReference>